<dbReference type="RefSeq" id="WP_275311367.1">
    <property type="nucleotide sequence ID" value="NZ_CP095749.1"/>
</dbReference>
<dbReference type="Proteomes" id="UP001218629">
    <property type="component" value="Chromosome"/>
</dbReference>
<feature type="compositionally biased region" description="Basic and acidic residues" evidence="5">
    <location>
        <begin position="413"/>
        <end position="428"/>
    </location>
</feature>
<dbReference type="Gene3D" id="3.30.470.20">
    <property type="entry name" value="ATP-grasp fold, B domain"/>
    <property type="match status" value="2"/>
</dbReference>
<feature type="region of interest" description="Disordered" evidence="5">
    <location>
        <begin position="413"/>
        <end position="435"/>
    </location>
</feature>
<dbReference type="EMBL" id="CP095749">
    <property type="protein sequence ID" value="WEB45144.1"/>
    <property type="molecule type" value="Genomic_DNA"/>
</dbReference>
<dbReference type="PANTHER" id="PTHR43585">
    <property type="entry name" value="FUMIPYRROLE BIOSYNTHESIS PROTEIN C"/>
    <property type="match status" value="1"/>
</dbReference>
<sequence length="830" mass="89257">MLTPPPLVLFLGNARYGEFEPLREAGYRVGLIRDTTSHGWCAADDAFDVVWRWDPGEGIDTLAAELKQDPSVSVLNLREAYVEHYARLCTALGLPAVPAEEVAELRSKHLMRRLFVERIGQESTGSFASVRSPADVVEFGRHHGWPVVVKPAALYSSLFVVPVPGPEAAAEAFRHIRDGVDGHVRDKGLPDSFRALQVEEFLTGSNHSVDLVVDREGNAWPGPVVDVLTGADLGGADFHHFARFAPSLAPAQDRIRMAELAVHAVRAMGLRLCAAHVEFILTPAGPRLLEVGIRPGGHRARVLHQAHGVSFMAAYVAVLRGEQPDLGEKFDRPFGIVTPFPRTTGVFTGLHALDRVTALPAYSTHAVYHSPGKQVGTAAQGHWQTLSIELTAARMSELDQDIRRIWDMDDLIHTRPQTPERTEPEQSGRPHRPHRPHLLLIGGKDSGFRSIADLDVRITLVQERANLSELQTRRADTLLVQEHLEEGPVRAAAEFLHSTGAPFDAVLSFAESQLLTAARIGEFLGLAHNPAPAVVRSRDKARMRALLDEHGLPSVPYRLCGSLAEADAFQRELGAPVVLKPSDGSGSRGVTLVREPRELPAGWRRAAAAGVPLVAEAYVTGREMSVETLTLDGAHEVVAVTEKLTSGPPSFVEVGHQMPADLGSGPAERVVATVTALLDALGHRWGPAHTEVMLQADGSPVIIETQTRFGGDQIWEMVELVTGVRLAAATAAGILGAAAPPRRPAVGGGAAIRFFAEQNTAVRSVGDLDAVRAMPGVMTARTTVRPGQRLGPLDGSGSRQGYVLAVGADRREAVARAEAAHRAAGFEVSG</sequence>
<dbReference type="InterPro" id="IPR052032">
    <property type="entry name" value="ATP-dep_AA_Ligase"/>
</dbReference>
<gene>
    <name evidence="7" type="ORF">MOV08_41535</name>
</gene>
<dbReference type="Pfam" id="PF18603">
    <property type="entry name" value="LAL_C2"/>
    <property type="match status" value="1"/>
</dbReference>
<feature type="domain" description="ATP-grasp" evidence="6">
    <location>
        <begin position="113"/>
        <end position="320"/>
    </location>
</feature>
<evidence type="ECO:0000259" key="6">
    <source>
        <dbReference type="PROSITE" id="PS50975"/>
    </source>
</evidence>
<keyword evidence="8" id="KW-1185">Reference proteome</keyword>
<dbReference type="PANTHER" id="PTHR43585:SF2">
    <property type="entry name" value="ATP-GRASP ENZYME FSQD"/>
    <property type="match status" value="1"/>
</dbReference>
<keyword evidence="2 4" id="KW-0547">Nucleotide-binding</keyword>
<evidence type="ECO:0000313" key="7">
    <source>
        <dbReference type="EMBL" id="WEB45144.1"/>
    </source>
</evidence>
<dbReference type="SUPFAM" id="SSF56059">
    <property type="entry name" value="Glutathione synthetase ATP-binding domain-like"/>
    <property type="match status" value="2"/>
</dbReference>
<evidence type="ECO:0000256" key="1">
    <source>
        <dbReference type="ARBA" id="ARBA00022598"/>
    </source>
</evidence>
<dbReference type="InterPro" id="IPR011761">
    <property type="entry name" value="ATP-grasp"/>
</dbReference>
<dbReference type="Pfam" id="PF13535">
    <property type="entry name" value="ATP-grasp_4"/>
    <property type="match status" value="2"/>
</dbReference>
<protein>
    <submittedName>
        <fullName evidence="7">ATP-grasp domain-containing protein</fullName>
    </submittedName>
</protein>
<evidence type="ECO:0000313" key="8">
    <source>
        <dbReference type="Proteomes" id="UP001218629"/>
    </source>
</evidence>
<dbReference type="InterPro" id="IPR040570">
    <property type="entry name" value="LAL_C2"/>
</dbReference>
<proteinExistence type="predicted"/>
<reference evidence="7 8" key="1">
    <citation type="submission" date="2022-03" db="EMBL/GenBank/DDBJ databases">
        <title>Streptomyces yunnanensis P86,complete genome.</title>
        <authorList>
            <person name="Chen S."/>
            <person name="Zhang Q."/>
        </authorList>
    </citation>
    <scope>NUCLEOTIDE SEQUENCE [LARGE SCALE GENOMIC DNA]</scope>
    <source>
        <strain evidence="7 8">P86</strain>
    </source>
</reference>
<organism evidence="7 8">
    <name type="scientific">Streptomyces yunnanensis</name>
    <dbReference type="NCBI Taxonomy" id="156453"/>
    <lineage>
        <taxon>Bacteria</taxon>
        <taxon>Bacillati</taxon>
        <taxon>Actinomycetota</taxon>
        <taxon>Actinomycetes</taxon>
        <taxon>Kitasatosporales</taxon>
        <taxon>Streptomycetaceae</taxon>
        <taxon>Streptomyces</taxon>
    </lineage>
</organism>
<keyword evidence="1" id="KW-0436">Ligase</keyword>
<keyword evidence="3 4" id="KW-0067">ATP-binding</keyword>
<name>A0ABY8AJD0_9ACTN</name>
<feature type="domain" description="ATP-grasp" evidence="6">
    <location>
        <begin position="544"/>
        <end position="735"/>
    </location>
</feature>
<accession>A0ABY8AJD0</accession>
<evidence type="ECO:0000256" key="3">
    <source>
        <dbReference type="ARBA" id="ARBA00022840"/>
    </source>
</evidence>
<evidence type="ECO:0000256" key="2">
    <source>
        <dbReference type="ARBA" id="ARBA00022741"/>
    </source>
</evidence>
<evidence type="ECO:0000256" key="4">
    <source>
        <dbReference type="PROSITE-ProRule" id="PRU00409"/>
    </source>
</evidence>
<evidence type="ECO:0000256" key="5">
    <source>
        <dbReference type="SAM" id="MobiDB-lite"/>
    </source>
</evidence>
<dbReference type="PROSITE" id="PS50975">
    <property type="entry name" value="ATP_GRASP"/>
    <property type="match status" value="2"/>
</dbReference>
<dbReference type="SMART" id="SM01209">
    <property type="entry name" value="GARS_A"/>
    <property type="match status" value="1"/>
</dbReference>